<dbReference type="EMBL" id="JAHYIQ010000022">
    <property type="protein sequence ID" value="KAK1122755.1"/>
    <property type="molecule type" value="Genomic_DNA"/>
</dbReference>
<protein>
    <submittedName>
        <fullName evidence="1">Uncharacterized protein</fullName>
    </submittedName>
</protein>
<proteinExistence type="predicted"/>
<reference evidence="1" key="1">
    <citation type="submission" date="2021-10" db="EMBL/GenBank/DDBJ databases">
        <title>Melipona bicolor Genome sequencing and assembly.</title>
        <authorList>
            <person name="Araujo N.S."/>
            <person name="Arias M.C."/>
        </authorList>
    </citation>
    <scope>NUCLEOTIDE SEQUENCE</scope>
    <source>
        <strain evidence="1">USP_2M_L1-L4_2017</strain>
        <tissue evidence="1">Whole body</tissue>
    </source>
</reference>
<dbReference type="Proteomes" id="UP001177670">
    <property type="component" value="Unassembled WGS sequence"/>
</dbReference>
<accession>A0AA40KJJ1</accession>
<keyword evidence="2" id="KW-1185">Reference proteome</keyword>
<evidence type="ECO:0000313" key="1">
    <source>
        <dbReference type="EMBL" id="KAK1122755.1"/>
    </source>
</evidence>
<sequence>MKGNNEREEGFSRRPTVDVRYSSTVGRSQVAADGWAAVNVCRSTYPRSPGPNTFVG</sequence>
<name>A0AA40KJJ1_9HYME</name>
<comment type="caution">
    <text evidence="1">The sequence shown here is derived from an EMBL/GenBank/DDBJ whole genome shotgun (WGS) entry which is preliminary data.</text>
</comment>
<dbReference type="AlphaFoldDB" id="A0AA40KJJ1"/>
<evidence type="ECO:0000313" key="2">
    <source>
        <dbReference type="Proteomes" id="UP001177670"/>
    </source>
</evidence>
<organism evidence="1 2">
    <name type="scientific">Melipona bicolor</name>
    <dbReference type="NCBI Taxonomy" id="60889"/>
    <lineage>
        <taxon>Eukaryota</taxon>
        <taxon>Metazoa</taxon>
        <taxon>Ecdysozoa</taxon>
        <taxon>Arthropoda</taxon>
        <taxon>Hexapoda</taxon>
        <taxon>Insecta</taxon>
        <taxon>Pterygota</taxon>
        <taxon>Neoptera</taxon>
        <taxon>Endopterygota</taxon>
        <taxon>Hymenoptera</taxon>
        <taxon>Apocrita</taxon>
        <taxon>Aculeata</taxon>
        <taxon>Apoidea</taxon>
        <taxon>Anthophila</taxon>
        <taxon>Apidae</taxon>
        <taxon>Melipona</taxon>
    </lineage>
</organism>
<gene>
    <name evidence="1" type="ORF">K0M31_009197</name>
</gene>